<dbReference type="SUPFAM" id="SSF48452">
    <property type="entry name" value="TPR-like"/>
    <property type="match status" value="4"/>
</dbReference>
<proteinExistence type="predicted"/>
<dbReference type="InterPro" id="IPR051012">
    <property type="entry name" value="CellSynth/LPSAsmb/PSIAsmb"/>
</dbReference>
<dbReference type="SUPFAM" id="SSF53448">
    <property type="entry name" value="Nucleotide-diphospho-sugar transferases"/>
    <property type="match status" value="1"/>
</dbReference>
<dbReference type="InterPro" id="IPR019734">
    <property type="entry name" value="TPR_rpt"/>
</dbReference>
<dbReference type="AlphaFoldDB" id="A0A212Q2T7"/>
<evidence type="ECO:0000256" key="1">
    <source>
        <dbReference type="ARBA" id="ARBA00022737"/>
    </source>
</evidence>
<keyword evidence="2 3" id="KW-0802">TPR repeat</keyword>
<dbReference type="Pfam" id="PF13176">
    <property type="entry name" value="TPR_7"/>
    <property type="match status" value="1"/>
</dbReference>
<dbReference type="PROSITE" id="PS50005">
    <property type="entry name" value="TPR"/>
    <property type="match status" value="7"/>
</dbReference>
<dbReference type="InterPro" id="IPR011990">
    <property type="entry name" value="TPR-like_helical_dom_sf"/>
</dbReference>
<dbReference type="Proteomes" id="UP000198418">
    <property type="component" value="Unassembled WGS sequence"/>
</dbReference>
<protein>
    <submittedName>
        <fullName evidence="4">Tetratricopeptide repeat-containing protein</fullName>
    </submittedName>
</protein>
<dbReference type="Pfam" id="PF14559">
    <property type="entry name" value="TPR_19"/>
    <property type="match status" value="7"/>
</dbReference>
<dbReference type="PANTHER" id="PTHR45586:SF1">
    <property type="entry name" value="LIPOPOLYSACCHARIDE ASSEMBLY PROTEIN B"/>
    <property type="match status" value="1"/>
</dbReference>
<dbReference type="EMBL" id="FYDG01000001">
    <property type="protein sequence ID" value="SNB53590.1"/>
    <property type="molecule type" value="Genomic_DNA"/>
</dbReference>
<feature type="repeat" description="TPR" evidence="3">
    <location>
        <begin position="391"/>
        <end position="424"/>
    </location>
</feature>
<feature type="repeat" description="TPR" evidence="3">
    <location>
        <begin position="51"/>
        <end position="84"/>
    </location>
</feature>
<dbReference type="SMART" id="SM00028">
    <property type="entry name" value="TPR"/>
    <property type="match status" value="19"/>
</dbReference>
<dbReference type="Pfam" id="PF04488">
    <property type="entry name" value="Gly_transf_sug"/>
    <property type="match status" value="1"/>
</dbReference>
<keyword evidence="1" id="KW-0677">Repeat</keyword>
<dbReference type="InterPro" id="IPR007577">
    <property type="entry name" value="GlycoTrfase_DXD_sugar-bd_CS"/>
</dbReference>
<feature type="repeat" description="TPR" evidence="3">
    <location>
        <begin position="17"/>
        <end position="50"/>
    </location>
</feature>
<evidence type="ECO:0000313" key="4">
    <source>
        <dbReference type="EMBL" id="SNB53590.1"/>
    </source>
</evidence>
<accession>A0A212Q2T7</accession>
<evidence type="ECO:0000313" key="5">
    <source>
        <dbReference type="Proteomes" id="UP000198418"/>
    </source>
</evidence>
<dbReference type="Pfam" id="PF13432">
    <property type="entry name" value="TPR_16"/>
    <property type="match status" value="2"/>
</dbReference>
<feature type="repeat" description="TPR" evidence="3">
    <location>
        <begin position="323"/>
        <end position="356"/>
    </location>
</feature>
<keyword evidence="5" id="KW-1185">Reference proteome</keyword>
<dbReference type="Gene3D" id="1.25.40.10">
    <property type="entry name" value="Tetratricopeptide repeat domain"/>
    <property type="match status" value="8"/>
</dbReference>
<dbReference type="InterPro" id="IPR029044">
    <property type="entry name" value="Nucleotide-diphossugar_trans"/>
</dbReference>
<feature type="repeat" description="TPR" evidence="3">
    <location>
        <begin position="255"/>
        <end position="288"/>
    </location>
</feature>
<dbReference type="Gene3D" id="3.90.550.20">
    <property type="match status" value="1"/>
</dbReference>
<evidence type="ECO:0000256" key="3">
    <source>
        <dbReference type="PROSITE-ProRule" id="PRU00339"/>
    </source>
</evidence>
<sequence>MDANCEHAVESGDATDPHALYELGRRAREEGRDDEAVALFTRSLALNPEFSRVWHGLGLIARERGARTEALAHFREAFAREPENVWIGHDYGHELREAGQLEEAEAVYRGLVDKMPDFARWRQALGQILRQRGARAEALDLFRAAWSLDAENIWIGHDFGHELREAGRIEQAEAVYREVIAKQPDFSRGWQALGQMAAARGAHEEALGHFRRALACEPGNVWIANALGQALREAGRLDDAEKAFRDIVASAPDFARAWQALGQIASQRGAWDEALAHARAAAAQEPDNIWIGQDLGRALRENGRLDEAESVFRGLVAQKPDFSRGWQALGQIARQRGDWEAALAHLRQALACEPDNVWIANELGQSLRECGQLDDAEAIFRALIGQKPDFARAWQALGQIVRQRGEWEEALAHLRAARAGEPDNVWIGLDLAYALRETGRLDDAEEVFRTLIAHKPDLARAWQALGQIARQRRAPEPALDHFRAAHAAEPDNVWMAQDVAFTLRDLGRRDEAEDFARAFAEAHENLGLAWTVVADLSRGHASDEDIAALHRRAVQAEPDCVHARRALANHLASKGKLAAAAEQFDAILALDGAHVAALIGKGQIAARMGQGDLARDCFGRAAAAPGAPVQALVELARLDFEAGRLEESERRLRQAIARQPGSAYLHMRLGANARALGDFAAAEAAFAAAAEADPSVVQAATERAMCEFSRGDAASALERVRRAIADFPRHPAPLETMAFFAQVFDDFATAADLRLRALALDAGNPGSHIALAFCLVRLGRVADAEQALARGERNFGATPALAMSRADIARDRGEPTVALKILDAAQAHFPDEFEIASRRIGLLIALGRFVEAESELAARDSLNARERARLAGWRGLLALARWRPREARGCFDEALALDGGDAGLNEQAARAAMLLPDVALAQRHLRASAQRNVGHRLRNRGEGRATQTMTGQILDEFRLDCGLLEQIAAANIGPDAAQRLAVLARDNPDHTPTALLFVVALRRARRFAKPRFGAGAARGAIPANIAQFWDQSLPADVAVYCDSWRSLNPDCAYRLFSSIEAREFLRRHDMTRVLGAYDRAWEPAMKADLFRLAFLYACGGYWADADDRCVAPLSHLDSAPYDLILSQEDIGSIGNNFLAAAPRHPLIAAALAAATEAVENGDSDMVWLSTGPGLITRSAAFYFADDANALAKTLVLDGFELGHFDATRCVAAYKFSRKHWTRTTFGDVPRDLLASFSPQPDAD</sequence>
<organism evidence="4 5">
    <name type="scientific">Rhodoblastus acidophilus</name>
    <name type="common">Rhodopseudomonas acidophila</name>
    <dbReference type="NCBI Taxonomy" id="1074"/>
    <lineage>
        <taxon>Bacteria</taxon>
        <taxon>Pseudomonadati</taxon>
        <taxon>Pseudomonadota</taxon>
        <taxon>Alphaproteobacteria</taxon>
        <taxon>Hyphomicrobiales</taxon>
        <taxon>Rhodoblastaceae</taxon>
        <taxon>Rhodoblastus</taxon>
    </lineage>
</organism>
<feature type="repeat" description="TPR" evidence="3">
    <location>
        <begin position="187"/>
        <end position="220"/>
    </location>
</feature>
<dbReference type="PANTHER" id="PTHR45586">
    <property type="entry name" value="TPR REPEAT-CONTAINING PROTEIN PA4667"/>
    <property type="match status" value="1"/>
</dbReference>
<evidence type="ECO:0000256" key="2">
    <source>
        <dbReference type="ARBA" id="ARBA00022803"/>
    </source>
</evidence>
<reference evidence="5" key="1">
    <citation type="submission" date="2017-06" db="EMBL/GenBank/DDBJ databases">
        <authorList>
            <person name="Varghese N."/>
            <person name="Submissions S."/>
        </authorList>
    </citation>
    <scope>NUCLEOTIDE SEQUENCE [LARGE SCALE GENOMIC DNA]</scope>
    <source>
        <strain evidence="5">DSM 137</strain>
    </source>
</reference>
<feature type="repeat" description="TPR" evidence="3">
    <location>
        <begin position="459"/>
        <end position="492"/>
    </location>
</feature>
<gene>
    <name evidence="4" type="ORF">SAMN06265338_101353</name>
</gene>
<name>A0A212Q2T7_RHOAC</name>